<dbReference type="InterPro" id="IPR025263">
    <property type="entry name" value="YhdP_central"/>
</dbReference>
<reference evidence="4" key="1">
    <citation type="submission" date="2016-10" db="EMBL/GenBank/DDBJ databases">
        <authorList>
            <person name="Varghese N."/>
            <person name="Submissions S."/>
        </authorList>
    </citation>
    <scope>NUCLEOTIDE SEQUENCE [LARGE SCALE GENOMIC DNA]</scope>
    <source>
        <strain evidence="4">MO64</strain>
    </source>
</reference>
<protein>
    <submittedName>
        <fullName evidence="3">TIGR02099 family protein</fullName>
    </submittedName>
</protein>
<dbReference type="NCBIfam" id="TIGR02099">
    <property type="entry name" value="YhdP family protein"/>
    <property type="match status" value="1"/>
</dbReference>
<gene>
    <name evidence="3" type="ORF">SAMN05192579_109132</name>
</gene>
<evidence type="ECO:0000313" key="4">
    <source>
        <dbReference type="Proteomes" id="UP000198725"/>
    </source>
</evidence>
<name>A0A1I4DP72_9GAMM</name>
<keyword evidence="4" id="KW-1185">Reference proteome</keyword>
<accession>A0A1I4DP72</accession>
<dbReference type="PANTHER" id="PTHR38690">
    <property type="entry name" value="PROTEASE-RELATED"/>
    <property type="match status" value="1"/>
</dbReference>
<evidence type="ECO:0000313" key="3">
    <source>
        <dbReference type="EMBL" id="SFK94470.1"/>
    </source>
</evidence>
<evidence type="ECO:0000259" key="2">
    <source>
        <dbReference type="Pfam" id="PF13116"/>
    </source>
</evidence>
<dbReference type="RefSeq" id="WP_092704027.1">
    <property type="nucleotide sequence ID" value="NZ_FOSR01000009.1"/>
</dbReference>
<dbReference type="Proteomes" id="UP000198725">
    <property type="component" value="Unassembled WGS sequence"/>
</dbReference>
<feature type="region of interest" description="Disordered" evidence="1">
    <location>
        <begin position="1269"/>
        <end position="1329"/>
    </location>
</feature>
<sequence length="1329" mass="139099">MNVSWQHCLHRCARALGWTAGVLVIVLAISAALAQVLLPLLARHPQWVAAQLSERLHRPVSFNSLEGRWQPSGPLFVMHDVTIGVGPGETGSPLHIPQAALKLDFGGWLLPSRHLLNLRARGLQLDLSHDADGAWHVNGIGVAGGKDRQSTSFGRLSLGLWLSDVRLDIADARTDKHYTLIADALRLSRQGSTIRVGALLHRVDAAGNVRGAGRFRDDGSSGRLWLSAHDADLHKLLDGIDMGGYQVDAGYGSVSTWLDWKRGKVVRSLARLDLTDVVVGNPQGGKASVPSVHATADVRGIPGGYALRWAGDTSGALALNLLHPGTPQASIAAAASDLQLAPLLPWLALKPKLSPALADWLGQGHPHGLLEDASLRWSQAAGLQSLTVDFNDLGIDAAGTLPGVDRLQGTLRGDAEAISLELPAQATTLRFPHVFRQPFVMAKLGGTLAFWQGDGDWHIGVAGLDFEGQGFGGSARGEMDLHDAGGAPFLDMYVHLAHADTAAAKLFWPINAMPAGTVKWLDDALVSGTVDDADVLVRGDLKDWPFHHNEGRFEAHAELSDLTFDYGKDWPQAQGIHATAYFIDNSMLVQADAGQSLGVKVDKAVALIPDFGHGVLDLNINGGGSSANLLDFVRKSPIGSRQADVLSKFKLGGSSSFNFHLSLPLADAANFTLAGNAQFKDMDVNAPDWSLKLDKLSGPATFDGHGFHAGPLTGSARGEPSTLDLAIAGATGDPSTVVSAKLSGNYSVAELLQGYPQLSWLGDIAHGKSDFSIGFDITKPAGGNGPVAQTLSVDSPLTGIALDFPVPLKKAPADTGLPLHLSMSMPVAGSDLQVAMGDAMRGRFRLPAGEQQPLAATLAFGTQMPALDTLPIKGLRIRGQADQLDVTGWVQYSMAGNSSGGPGLESIDIGASHARLFGHDFASMQIKAVPKGDTLGIDVDSKAMSGHFDVPTTDLSKRGITARLKRLYWPKETFSTGNGKGTTTPASDPANTGINPAALPPLHMVVGDLRLGDANLGQARLETWPTAKGMHIDQLRALSRSVQVSGSGNWDGTATNSHTHMRIDFAADNLGDMLSAFGFDHIFSGGKTHDELDATWPGAPSSLELANMDGKLSIDVSNGRIPDLAPGVGRLFGLISVGELPRRLSLDFGDVFGKGLGFDSITGDFALANGNAVTHNLKIRGPAAEISIDGRTGLRAKDYDQQVTVVPHLGNSLPVVGAVVAGPVGVAAGLAVQGLLGKGLNHAALRRYHVTGSWSKPVMTLVEKRDLPTSQAVPAPSGSAAPAPAISTPSRPASSAPAQPAATQPVAPPATTRGTGTTPAAAASAGGPP</sequence>
<organism evidence="3 4">
    <name type="scientific">Rhodanobacter glycinis</name>
    <dbReference type="NCBI Taxonomy" id="582702"/>
    <lineage>
        <taxon>Bacteria</taxon>
        <taxon>Pseudomonadati</taxon>
        <taxon>Pseudomonadota</taxon>
        <taxon>Gammaproteobacteria</taxon>
        <taxon>Lysobacterales</taxon>
        <taxon>Rhodanobacteraceae</taxon>
        <taxon>Rhodanobacter</taxon>
    </lineage>
</organism>
<dbReference type="InterPro" id="IPR011836">
    <property type="entry name" value="YhdP"/>
</dbReference>
<evidence type="ECO:0000256" key="1">
    <source>
        <dbReference type="SAM" id="MobiDB-lite"/>
    </source>
</evidence>
<proteinExistence type="predicted"/>
<dbReference type="PANTHER" id="PTHR38690:SF1">
    <property type="entry name" value="PROTEASE"/>
    <property type="match status" value="1"/>
</dbReference>
<feature type="compositionally biased region" description="Low complexity" evidence="1">
    <location>
        <begin position="1270"/>
        <end position="1329"/>
    </location>
</feature>
<dbReference type="EMBL" id="FOSR01000009">
    <property type="protein sequence ID" value="SFK94470.1"/>
    <property type="molecule type" value="Genomic_DNA"/>
</dbReference>
<feature type="domain" description="YhdP central" evidence="2">
    <location>
        <begin position="9"/>
        <end position="1258"/>
    </location>
</feature>
<dbReference type="Pfam" id="PF13116">
    <property type="entry name" value="YhdP"/>
    <property type="match status" value="1"/>
</dbReference>